<reference evidence="3" key="1">
    <citation type="submission" date="2024-06" db="EMBL/GenBank/DDBJ databases">
        <title>Multi-omics analyses provide insights into the biosynthesis of the anticancer antibiotic pleurotin in Hohenbuehelia grisea.</title>
        <authorList>
            <person name="Weaver J.A."/>
            <person name="Alberti F."/>
        </authorList>
    </citation>
    <scope>NUCLEOTIDE SEQUENCE [LARGE SCALE GENOMIC DNA]</scope>
    <source>
        <strain evidence="3">T-177</strain>
    </source>
</reference>
<feature type="region of interest" description="Disordered" evidence="1">
    <location>
        <begin position="391"/>
        <end position="454"/>
    </location>
</feature>
<feature type="compositionally biased region" description="Polar residues" evidence="1">
    <location>
        <begin position="340"/>
        <end position="353"/>
    </location>
</feature>
<feature type="region of interest" description="Disordered" evidence="1">
    <location>
        <begin position="340"/>
        <end position="363"/>
    </location>
</feature>
<accession>A0ABR3JD12</accession>
<sequence length="454" mass="49120">MNNRPAADFLASASSGGWPAISQDKSQDIDPAHGPRALGVFEWYPLDGPDISLHAFAELERRSRISCLLRKLEELELERARSMACESLPDLPYFPALFDETGFGCNFKDTTLDLNLAYVKTFANVLQPQDVVCHKTRRAKVYIPTLGLFDPEDPVDALSILFWRMKMDDPYEADPEIDALCVLFQRMKMDDPYVVCEDNASCSQAADLADMDSNTMDDGTLCDSDSVDTTLAEGSSSEEFLQAFDQAPPPGLDIWMSGPACDDPGRWATWVGSSYVQEEISMSSFDDTALAQPSVSTSASAQAEFSSLDADTQATHNAHLSALLASLQNRPMDDQGLVVSESNEATESATQSPALVRGDSLRSSPLAGPAVLDGLLSRLRTSELLRAMFSGPSAGATSSSGPSTVPSTLTRRLPLGLVDSNRSSASTSEKSSIKGLKTGAKTKREASKFQRKRL</sequence>
<feature type="compositionally biased region" description="Low complexity" evidence="1">
    <location>
        <begin position="420"/>
        <end position="430"/>
    </location>
</feature>
<dbReference type="Proteomes" id="UP001556367">
    <property type="component" value="Unassembled WGS sequence"/>
</dbReference>
<protein>
    <submittedName>
        <fullName evidence="2">Uncharacterized protein</fullName>
    </submittedName>
</protein>
<keyword evidence="3" id="KW-1185">Reference proteome</keyword>
<proteinExistence type="predicted"/>
<comment type="caution">
    <text evidence="2">The sequence shown here is derived from an EMBL/GenBank/DDBJ whole genome shotgun (WGS) entry which is preliminary data.</text>
</comment>
<evidence type="ECO:0000256" key="1">
    <source>
        <dbReference type="SAM" id="MobiDB-lite"/>
    </source>
</evidence>
<evidence type="ECO:0000313" key="2">
    <source>
        <dbReference type="EMBL" id="KAL0953599.1"/>
    </source>
</evidence>
<evidence type="ECO:0000313" key="3">
    <source>
        <dbReference type="Proteomes" id="UP001556367"/>
    </source>
</evidence>
<gene>
    <name evidence="2" type="ORF">HGRIS_004807</name>
</gene>
<feature type="compositionally biased region" description="Low complexity" evidence="1">
    <location>
        <begin position="391"/>
        <end position="408"/>
    </location>
</feature>
<name>A0ABR3JD12_9AGAR</name>
<dbReference type="EMBL" id="JASNQZ010000008">
    <property type="protein sequence ID" value="KAL0953599.1"/>
    <property type="molecule type" value="Genomic_DNA"/>
</dbReference>
<organism evidence="2 3">
    <name type="scientific">Hohenbuehelia grisea</name>
    <dbReference type="NCBI Taxonomy" id="104357"/>
    <lineage>
        <taxon>Eukaryota</taxon>
        <taxon>Fungi</taxon>
        <taxon>Dikarya</taxon>
        <taxon>Basidiomycota</taxon>
        <taxon>Agaricomycotina</taxon>
        <taxon>Agaricomycetes</taxon>
        <taxon>Agaricomycetidae</taxon>
        <taxon>Agaricales</taxon>
        <taxon>Pleurotineae</taxon>
        <taxon>Pleurotaceae</taxon>
        <taxon>Hohenbuehelia</taxon>
    </lineage>
</organism>